<evidence type="ECO:0000256" key="3">
    <source>
        <dbReference type="ARBA" id="ARBA00023080"/>
    </source>
</evidence>
<comment type="similarity">
    <text evidence="4">Belongs to the Maf family. YhdE subfamily.</text>
</comment>
<feature type="site" description="Important for substrate specificity" evidence="4">
    <location>
        <position position="12"/>
    </location>
</feature>
<feature type="site" description="Important for substrate specificity" evidence="4">
    <location>
        <position position="153"/>
    </location>
</feature>
<dbReference type="SUPFAM" id="SSF52972">
    <property type="entry name" value="ITPase-like"/>
    <property type="match status" value="1"/>
</dbReference>
<keyword evidence="2 4" id="KW-0378">Hydrolase</keyword>
<dbReference type="PANTHER" id="PTHR43213:SF5">
    <property type="entry name" value="BIFUNCTIONAL DTTP_UTP PYROPHOSPHATASE_METHYLTRANSFERASE PROTEIN-RELATED"/>
    <property type="match status" value="1"/>
</dbReference>
<comment type="function">
    <text evidence="4">Nucleoside triphosphate pyrophosphatase that hydrolyzes dTTP and UTP. May have a dual role in cell division arrest and in preventing the incorporation of modified nucleotides into cellular nucleic acids.</text>
</comment>
<proteinExistence type="inferred from homology"/>
<accession>A0ABU0WAI9</accession>
<dbReference type="PANTHER" id="PTHR43213">
    <property type="entry name" value="BIFUNCTIONAL DTTP/UTP PYROPHOSPHATASE/METHYLTRANSFERASE PROTEIN-RELATED"/>
    <property type="match status" value="1"/>
</dbReference>
<comment type="catalytic activity">
    <reaction evidence="4">
        <text>UTP + H2O = UMP + diphosphate + H(+)</text>
        <dbReference type="Rhea" id="RHEA:29395"/>
        <dbReference type="ChEBI" id="CHEBI:15377"/>
        <dbReference type="ChEBI" id="CHEBI:15378"/>
        <dbReference type="ChEBI" id="CHEBI:33019"/>
        <dbReference type="ChEBI" id="CHEBI:46398"/>
        <dbReference type="ChEBI" id="CHEBI:57865"/>
        <dbReference type="EC" id="3.6.1.9"/>
    </reaction>
</comment>
<dbReference type="EC" id="3.6.1.9" evidence="4"/>
<comment type="cofactor">
    <cofactor evidence="1 4">
        <name>a divalent metal cation</name>
        <dbReference type="ChEBI" id="CHEBI:60240"/>
    </cofactor>
</comment>
<feature type="site" description="Important for substrate specificity" evidence="4">
    <location>
        <position position="70"/>
    </location>
</feature>
<dbReference type="InterPro" id="IPR029001">
    <property type="entry name" value="ITPase-like_fam"/>
</dbReference>
<keyword evidence="6" id="KW-1185">Reference proteome</keyword>
<dbReference type="Gene3D" id="3.90.950.10">
    <property type="match status" value="1"/>
</dbReference>
<evidence type="ECO:0000256" key="4">
    <source>
        <dbReference type="HAMAP-Rule" id="MF_00528"/>
    </source>
</evidence>
<dbReference type="Proteomes" id="UP001239019">
    <property type="component" value="Unassembled WGS sequence"/>
</dbReference>
<dbReference type="InterPro" id="IPR003697">
    <property type="entry name" value="Maf-like"/>
</dbReference>
<evidence type="ECO:0000256" key="1">
    <source>
        <dbReference type="ARBA" id="ARBA00001968"/>
    </source>
</evidence>
<keyword evidence="4" id="KW-0963">Cytoplasm</keyword>
<protein>
    <recommendedName>
        <fullName evidence="4">dTTP/UTP pyrophosphatase</fullName>
        <shortName evidence="4">dTTPase/UTPase</shortName>
        <ecNumber evidence="4">3.6.1.9</ecNumber>
    </recommendedName>
    <alternativeName>
        <fullName evidence="4">Nucleoside triphosphate pyrophosphatase</fullName>
    </alternativeName>
    <alternativeName>
        <fullName evidence="4">Nucleotide pyrophosphatase</fullName>
        <shortName evidence="4">Nucleotide PPase</shortName>
    </alternativeName>
</protein>
<name>A0ABU0WAI9_9GAMM</name>
<keyword evidence="3 4" id="KW-0546">Nucleotide metabolism</keyword>
<evidence type="ECO:0000313" key="5">
    <source>
        <dbReference type="EMBL" id="MDQ2069960.1"/>
    </source>
</evidence>
<dbReference type="PIRSF" id="PIRSF006305">
    <property type="entry name" value="Maf"/>
    <property type="match status" value="1"/>
</dbReference>
<comment type="catalytic activity">
    <reaction evidence="4">
        <text>dTTP + H2O = dTMP + diphosphate + H(+)</text>
        <dbReference type="Rhea" id="RHEA:28534"/>
        <dbReference type="ChEBI" id="CHEBI:15377"/>
        <dbReference type="ChEBI" id="CHEBI:15378"/>
        <dbReference type="ChEBI" id="CHEBI:33019"/>
        <dbReference type="ChEBI" id="CHEBI:37568"/>
        <dbReference type="ChEBI" id="CHEBI:63528"/>
        <dbReference type="EC" id="3.6.1.9"/>
    </reaction>
</comment>
<feature type="active site" description="Proton acceptor" evidence="4">
    <location>
        <position position="69"/>
    </location>
</feature>
<evidence type="ECO:0000256" key="2">
    <source>
        <dbReference type="ARBA" id="ARBA00022801"/>
    </source>
</evidence>
<reference evidence="5 6" key="1">
    <citation type="submission" date="2023-08" db="EMBL/GenBank/DDBJ databases">
        <title>Whole-genome sequencing of halo(alkali)philic microorganisms from hypersaline lakes.</title>
        <authorList>
            <person name="Sorokin D.Y."/>
            <person name="Abbas B."/>
            <person name="Merkel A.Y."/>
        </authorList>
    </citation>
    <scope>NUCLEOTIDE SEQUENCE [LARGE SCALE GENOMIC DNA]</scope>
    <source>
        <strain evidence="5 6">AB-CW4</strain>
    </source>
</reference>
<dbReference type="EMBL" id="JAVDDT010000005">
    <property type="protein sequence ID" value="MDQ2069960.1"/>
    <property type="molecule type" value="Genomic_DNA"/>
</dbReference>
<dbReference type="CDD" id="cd00555">
    <property type="entry name" value="Maf"/>
    <property type="match status" value="1"/>
</dbReference>
<dbReference type="Pfam" id="PF02545">
    <property type="entry name" value="Maf"/>
    <property type="match status" value="1"/>
</dbReference>
<gene>
    <name evidence="5" type="ORF">RBH19_08745</name>
</gene>
<comment type="subcellular location">
    <subcellularLocation>
        <location evidence="4">Cytoplasm</location>
    </subcellularLocation>
</comment>
<evidence type="ECO:0000313" key="6">
    <source>
        <dbReference type="Proteomes" id="UP001239019"/>
    </source>
</evidence>
<comment type="caution">
    <text evidence="4">Lacks conserved residue(s) required for the propagation of feature annotation.</text>
</comment>
<dbReference type="HAMAP" id="MF_00528">
    <property type="entry name" value="Maf"/>
    <property type="match status" value="1"/>
</dbReference>
<dbReference type="NCBIfam" id="TIGR00172">
    <property type="entry name" value="maf"/>
    <property type="match status" value="1"/>
</dbReference>
<dbReference type="GO" id="GO:0016787">
    <property type="term" value="F:hydrolase activity"/>
    <property type="evidence" value="ECO:0007669"/>
    <property type="project" value="UniProtKB-KW"/>
</dbReference>
<sequence length="190" mass="20529">MPRLILASQSPRRRELLEQIGLTFDVIPADINESVQAGELAVDFVARMAREKAEAVARQQPDALVLGSDTAVVVDEHILGKPADKADARRMLGLLSGREHAVLSAVALIVPGQAERVITQVSRVRFRSISETEMHAYWRSGEPKDKAGAYAIQGLGAVFVEHLSGSYSGVMGLPLFETARLLEEAGISSL</sequence>
<dbReference type="RefSeq" id="WP_306728460.1">
    <property type="nucleotide sequence ID" value="NZ_JAVDDT010000005.1"/>
</dbReference>
<organism evidence="5 6">
    <name type="scientific">Natronospira bacteriovora</name>
    <dbReference type="NCBI Taxonomy" id="3069753"/>
    <lineage>
        <taxon>Bacteria</taxon>
        <taxon>Pseudomonadati</taxon>
        <taxon>Pseudomonadota</taxon>
        <taxon>Gammaproteobacteria</taxon>
        <taxon>Natronospirales</taxon>
        <taxon>Natronospiraceae</taxon>
        <taxon>Natronospira</taxon>
    </lineage>
</organism>
<comment type="caution">
    <text evidence="5">The sequence shown here is derived from an EMBL/GenBank/DDBJ whole genome shotgun (WGS) entry which is preliminary data.</text>
</comment>